<evidence type="ECO:0000313" key="3">
    <source>
        <dbReference type="Proteomes" id="UP000242560"/>
    </source>
</evidence>
<keyword evidence="3" id="KW-1185">Reference proteome</keyword>
<evidence type="ECO:0000313" key="2">
    <source>
        <dbReference type="EMBL" id="SFJ15375.1"/>
    </source>
</evidence>
<dbReference type="Proteomes" id="UP000242560">
    <property type="component" value="Unassembled WGS sequence"/>
</dbReference>
<proteinExistence type="predicted"/>
<evidence type="ECO:0000259" key="1">
    <source>
        <dbReference type="Pfam" id="PF14730"/>
    </source>
</evidence>
<feature type="domain" description="DUF4468" evidence="1">
    <location>
        <begin position="36"/>
        <end position="111"/>
    </location>
</feature>
<accession>A0A1I3P1D1</accession>
<sequence>MKKFFLFFVFSAGFFSAQEFTNENGVDKFVQVMEVNKSKIDIYKSLKLFLNQSVNKTKFVLDLDDEANGIISFNEHMEPKLVSEYEKGEPNYKVTIEIKENKFRYTASPINIDENLMGMKLQRTMTEFAESKTNDSLIREKEDALKNEKKEKKIVHLNLAISELKAAKDARSKLVEMVKDQLKANVLFVKQVIEKRDEW</sequence>
<dbReference type="AlphaFoldDB" id="A0A1I3P1D1"/>
<protein>
    <recommendedName>
        <fullName evidence="1">DUF4468 domain-containing protein</fullName>
    </recommendedName>
</protein>
<reference evidence="3" key="1">
    <citation type="submission" date="2016-10" db="EMBL/GenBank/DDBJ databases">
        <authorList>
            <person name="Varghese N."/>
            <person name="Submissions S."/>
        </authorList>
    </citation>
    <scope>NUCLEOTIDE SEQUENCE [LARGE SCALE GENOMIC DNA]</scope>
    <source>
        <strain evidence="3">DSM 22251</strain>
    </source>
</reference>
<name>A0A1I3P1D1_9FLAO</name>
<dbReference type="Gene3D" id="3.30.530.80">
    <property type="match status" value="1"/>
</dbReference>
<dbReference type="EMBL" id="FORQ01000010">
    <property type="protein sequence ID" value="SFJ15375.1"/>
    <property type="molecule type" value="Genomic_DNA"/>
</dbReference>
<dbReference type="InterPro" id="IPR027823">
    <property type="entry name" value="DUF4468"/>
</dbReference>
<organism evidence="2 3">
    <name type="scientific">Kaistella treverensis</name>
    <dbReference type="NCBI Taxonomy" id="631455"/>
    <lineage>
        <taxon>Bacteria</taxon>
        <taxon>Pseudomonadati</taxon>
        <taxon>Bacteroidota</taxon>
        <taxon>Flavobacteriia</taxon>
        <taxon>Flavobacteriales</taxon>
        <taxon>Weeksellaceae</taxon>
        <taxon>Chryseobacterium group</taxon>
        <taxon>Kaistella</taxon>
    </lineage>
</organism>
<dbReference type="Pfam" id="PF14730">
    <property type="entry name" value="DUF4468"/>
    <property type="match status" value="1"/>
</dbReference>
<gene>
    <name evidence="2" type="ORF">SAMN05421638_0003</name>
</gene>
<dbReference type="RefSeq" id="WP_089820439.1">
    <property type="nucleotide sequence ID" value="NZ_FORQ01000010.1"/>
</dbReference>